<evidence type="ECO:0000256" key="5">
    <source>
        <dbReference type="ARBA" id="ARBA00023015"/>
    </source>
</evidence>
<comment type="similarity">
    <text evidence="8">Belongs to the velvet family. VeA subfamily.</text>
</comment>
<feature type="region of interest" description="Disordered" evidence="9">
    <location>
        <begin position="512"/>
        <end position="532"/>
    </location>
</feature>
<feature type="compositionally biased region" description="Basic and acidic residues" evidence="9">
    <location>
        <begin position="272"/>
        <end position="281"/>
    </location>
</feature>
<dbReference type="FunFam" id="2.60.40.3960:FF:000001">
    <property type="entry name" value="Sexual development activator VeA"/>
    <property type="match status" value="1"/>
</dbReference>
<feature type="compositionally biased region" description="Pro residues" evidence="9">
    <location>
        <begin position="307"/>
        <end position="331"/>
    </location>
</feature>
<feature type="domain" description="Velvet" evidence="10">
    <location>
        <begin position="24"/>
        <end position="217"/>
    </location>
</feature>
<dbReference type="InterPro" id="IPR038491">
    <property type="entry name" value="Velvet_dom_sf"/>
</dbReference>
<keyword evidence="13" id="KW-1185">Reference proteome</keyword>
<evidence type="ECO:0000256" key="8">
    <source>
        <dbReference type="ARBA" id="ARBA00038005"/>
    </source>
</evidence>
<gene>
    <name evidence="12" type="primary">20353474</name>
    <name evidence="11" type="ORF">GGTG_13016</name>
</gene>
<feature type="compositionally biased region" description="Polar residues" evidence="9">
    <location>
        <begin position="387"/>
        <end position="399"/>
    </location>
</feature>
<comment type="subcellular location">
    <subcellularLocation>
        <location evidence="2">Cytoplasm</location>
    </subcellularLocation>
    <subcellularLocation>
        <location evidence="1">Nucleus</location>
    </subcellularLocation>
</comment>
<sequence>MEPMVPDTMSQSPAVMIERMTKGGRHLFYQLDVIQQPERARACGSGPKSTSDRRPVDPPPVVELRIFEGPRRDQARDITFTYNANFFLFATLENARVIAHPRGQPPQASTTPVLTGMPVSGMAYLDRPQEAGYFLFPDLSVRHEGRYKLAFNLYEETKEDADKDPDNGEPQGASFDWRMELKSADFTVYSAKKFPGLATSTSLSRTMAEQGTRVRIRRDVRMRRRDGKPGDAGEGDAPRRHRSQTPDSVPKDYRGRSTSGSTDRGPLTGGDPSRRPSDADFRPPPPGFQAQVPPPSHMGYNGAPQYAAPPPRPHYGPPPSSGHASPAPPQSPSYSQHAHSAYAQPQPPTPAPPYMDRRASLHPSDARLYHPSPQRESFSSDSRRMSIASNYGDRSSTPLSVHEHAKAVDDYRSTNSASLKLPGISALVTQDPMQAPPLPTAAAAGHPIPPPPPPNLDIYKQPPVLVPSSNEEQECLDPNNPKYLWAEKHVNSNGKRQHPDDVSTNWLYRANTSAKNGQRPETRPLPKHYTNVDGFLRPLVDDRSINPEKPWLQYRTR</sequence>
<evidence type="ECO:0000256" key="4">
    <source>
        <dbReference type="ARBA" id="ARBA00022969"/>
    </source>
</evidence>
<evidence type="ECO:0000256" key="1">
    <source>
        <dbReference type="ARBA" id="ARBA00004123"/>
    </source>
</evidence>
<evidence type="ECO:0000256" key="6">
    <source>
        <dbReference type="ARBA" id="ARBA00023163"/>
    </source>
</evidence>
<reference evidence="12" key="5">
    <citation type="submission" date="2018-04" db="UniProtKB">
        <authorList>
            <consortium name="EnsemblFungi"/>
        </authorList>
    </citation>
    <scope>IDENTIFICATION</scope>
    <source>
        <strain evidence="12">R3-111a-1</strain>
    </source>
</reference>
<dbReference type="GO" id="GO:0034250">
    <property type="term" value="P:positive regulation of amide metabolic process"/>
    <property type="evidence" value="ECO:0007669"/>
    <property type="project" value="UniProtKB-ARBA"/>
</dbReference>
<dbReference type="AlphaFoldDB" id="J3PHN6"/>
<dbReference type="HOGENOM" id="CLU_022491_2_0_1"/>
<feature type="region of interest" description="Disordered" evidence="9">
    <location>
        <begin position="430"/>
        <end position="480"/>
    </location>
</feature>
<dbReference type="STRING" id="644352.J3PHN6"/>
<reference evidence="12" key="4">
    <citation type="journal article" date="2015" name="G3 (Bethesda)">
        <title>Genome sequences of three phytopathogenic species of the Magnaporthaceae family of fungi.</title>
        <authorList>
            <person name="Okagaki L.H."/>
            <person name="Nunes C.C."/>
            <person name="Sailsbery J."/>
            <person name="Clay B."/>
            <person name="Brown D."/>
            <person name="John T."/>
            <person name="Oh Y."/>
            <person name="Young N."/>
            <person name="Fitzgerald M."/>
            <person name="Haas B.J."/>
            <person name="Zeng Q."/>
            <person name="Young S."/>
            <person name="Adiconis X."/>
            <person name="Fan L."/>
            <person name="Levin J.Z."/>
            <person name="Mitchell T.K."/>
            <person name="Okubara P.A."/>
            <person name="Farman M.L."/>
            <person name="Kohn L.M."/>
            <person name="Birren B."/>
            <person name="Ma L.-J."/>
            <person name="Dean R.A."/>
        </authorList>
    </citation>
    <scope>NUCLEOTIDE SEQUENCE</scope>
    <source>
        <strain evidence="12">R3-111a-1</strain>
    </source>
</reference>
<reference evidence="11" key="3">
    <citation type="submission" date="2010-09" db="EMBL/GenBank/DDBJ databases">
        <title>Annotation of Gaeumannomyces graminis var. tritici R3-111a-1.</title>
        <authorList>
            <consortium name="The Broad Institute Genome Sequencing Platform"/>
            <person name="Ma L.-J."/>
            <person name="Dead R."/>
            <person name="Young S.K."/>
            <person name="Zeng Q."/>
            <person name="Gargeya S."/>
            <person name="Fitzgerald M."/>
            <person name="Haas B."/>
            <person name="Abouelleil A."/>
            <person name="Alvarado L."/>
            <person name="Arachchi H.M."/>
            <person name="Berlin A."/>
            <person name="Brown A."/>
            <person name="Chapman S.B."/>
            <person name="Chen Z."/>
            <person name="Dunbar C."/>
            <person name="Freedman E."/>
            <person name="Gearin G."/>
            <person name="Gellesch M."/>
            <person name="Goldberg J."/>
            <person name="Griggs A."/>
            <person name="Gujja S."/>
            <person name="Heiman D."/>
            <person name="Howarth C."/>
            <person name="Larson L."/>
            <person name="Lui A."/>
            <person name="MacDonald P.J.P."/>
            <person name="Mehta T."/>
            <person name="Montmayeur A."/>
            <person name="Murphy C."/>
            <person name="Neiman D."/>
            <person name="Pearson M."/>
            <person name="Priest M."/>
            <person name="Roberts A."/>
            <person name="Saif S."/>
            <person name="Shea T."/>
            <person name="Shenoy N."/>
            <person name="Sisk P."/>
            <person name="Stolte C."/>
            <person name="Sykes S."/>
            <person name="Yandava C."/>
            <person name="Wortman J."/>
            <person name="Nusbaum C."/>
            <person name="Birren B."/>
        </authorList>
    </citation>
    <scope>NUCLEOTIDE SEQUENCE</scope>
    <source>
        <strain evidence="11">R3-111a-1</strain>
    </source>
</reference>
<evidence type="ECO:0000256" key="2">
    <source>
        <dbReference type="ARBA" id="ARBA00004496"/>
    </source>
</evidence>
<evidence type="ECO:0000256" key="9">
    <source>
        <dbReference type="SAM" id="MobiDB-lite"/>
    </source>
</evidence>
<evidence type="ECO:0000256" key="3">
    <source>
        <dbReference type="ARBA" id="ARBA00022490"/>
    </source>
</evidence>
<feature type="compositionally biased region" description="Pro residues" evidence="9">
    <location>
        <begin position="282"/>
        <end position="296"/>
    </location>
</feature>
<organism evidence="11">
    <name type="scientific">Gaeumannomyces tritici (strain R3-111a-1)</name>
    <name type="common">Wheat and barley take-all root rot fungus</name>
    <name type="synonym">Gaeumannomyces graminis var. tritici</name>
    <dbReference type="NCBI Taxonomy" id="644352"/>
    <lineage>
        <taxon>Eukaryota</taxon>
        <taxon>Fungi</taxon>
        <taxon>Dikarya</taxon>
        <taxon>Ascomycota</taxon>
        <taxon>Pezizomycotina</taxon>
        <taxon>Sordariomycetes</taxon>
        <taxon>Sordariomycetidae</taxon>
        <taxon>Magnaporthales</taxon>
        <taxon>Magnaporthaceae</taxon>
        <taxon>Gaeumannomyces</taxon>
    </lineage>
</organism>
<feature type="compositionally biased region" description="Basic residues" evidence="9">
    <location>
        <begin position="214"/>
        <end position="226"/>
    </location>
</feature>
<dbReference type="Proteomes" id="UP000006039">
    <property type="component" value="Unassembled WGS sequence"/>
</dbReference>
<keyword evidence="6" id="KW-0804">Transcription</keyword>
<dbReference type="OrthoDB" id="5384689at2759"/>
<dbReference type="PROSITE" id="PS51821">
    <property type="entry name" value="VELVET"/>
    <property type="match status" value="1"/>
</dbReference>
<keyword evidence="5" id="KW-0805">Transcription regulation</keyword>
<evidence type="ECO:0000259" key="10">
    <source>
        <dbReference type="PROSITE" id="PS51821"/>
    </source>
</evidence>
<feature type="region of interest" description="Disordered" evidence="9">
    <location>
        <begin position="39"/>
        <end position="59"/>
    </location>
</feature>
<dbReference type="EnsemblFungi" id="EJT69397">
    <property type="protein sequence ID" value="EJT69397"/>
    <property type="gene ID" value="GGTG_13016"/>
</dbReference>
<dbReference type="GO" id="GO:0005634">
    <property type="term" value="C:nucleus"/>
    <property type="evidence" value="ECO:0007669"/>
    <property type="project" value="UniProtKB-SubCell"/>
</dbReference>
<dbReference type="Pfam" id="PF11754">
    <property type="entry name" value="Velvet"/>
    <property type="match status" value="2"/>
</dbReference>
<dbReference type="GO" id="GO:0030435">
    <property type="term" value="P:sporulation resulting in formation of a cellular spore"/>
    <property type="evidence" value="ECO:0007669"/>
    <property type="project" value="UniProtKB-KW"/>
</dbReference>
<keyword evidence="4" id="KW-0749">Sporulation</keyword>
<name>J3PHN6_GAET3</name>
<keyword evidence="7" id="KW-0539">Nucleus</keyword>
<accession>J3PHN6</accession>
<evidence type="ECO:0000313" key="13">
    <source>
        <dbReference type="Proteomes" id="UP000006039"/>
    </source>
</evidence>
<protein>
    <recommendedName>
        <fullName evidence="10">Velvet domain-containing protein</fullName>
    </recommendedName>
</protein>
<dbReference type="GeneID" id="20353474"/>
<feature type="region of interest" description="Disordered" evidence="9">
    <location>
        <begin position="201"/>
        <end position="402"/>
    </location>
</feature>
<dbReference type="EMBL" id="GL385404">
    <property type="protein sequence ID" value="EJT69397.1"/>
    <property type="molecule type" value="Genomic_DNA"/>
</dbReference>
<dbReference type="InterPro" id="IPR037525">
    <property type="entry name" value="Velvet_dom"/>
</dbReference>
<proteinExistence type="inferred from homology"/>
<dbReference type="RefSeq" id="XP_009229182.1">
    <property type="nucleotide sequence ID" value="XM_009230918.1"/>
</dbReference>
<dbReference type="GO" id="GO:0051176">
    <property type="term" value="P:positive regulation of sulfur metabolic process"/>
    <property type="evidence" value="ECO:0007669"/>
    <property type="project" value="UniProtKB-ARBA"/>
</dbReference>
<evidence type="ECO:0000256" key="7">
    <source>
        <dbReference type="ARBA" id="ARBA00023242"/>
    </source>
</evidence>
<dbReference type="VEuPathDB" id="FungiDB:GGTG_13016"/>
<dbReference type="eggNOG" id="ENOG502QVY9">
    <property type="taxonomic scope" value="Eukaryota"/>
</dbReference>
<dbReference type="Gene3D" id="2.60.40.3960">
    <property type="entry name" value="Velvet domain"/>
    <property type="match status" value="1"/>
</dbReference>
<dbReference type="PANTHER" id="PTHR33572">
    <property type="entry name" value="SPORE DEVELOPMENT REGULATOR VOSA"/>
    <property type="match status" value="1"/>
</dbReference>
<evidence type="ECO:0000313" key="12">
    <source>
        <dbReference type="EnsemblFungi" id="EJT69397"/>
    </source>
</evidence>
<dbReference type="GO" id="GO:0043455">
    <property type="term" value="P:regulation of secondary metabolic process"/>
    <property type="evidence" value="ECO:0007669"/>
    <property type="project" value="UniProtKB-ARBA"/>
</dbReference>
<evidence type="ECO:0000313" key="11">
    <source>
        <dbReference type="EMBL" id="EJT69397.1"/>
    </source>
</evidence>
<feature type="compositionally biased region" description="Low complexity" evidence="9">
    <location>
        <begin position="332"/>
        <end position="344"/>
    </location>
</feature>
<feature type="compositionally biased region" description="Basic and acidic residues" evidence="9">
    <location>
        <begin position="355"/>
        <end position="368"/>
    </location>
</feature>
<reference evidence="13" key="1">
    <citation type="submission" date="2010-07" db="EMBL/GenBank/DDBJ databases">
        <title>The genome sequence of Gaeumannomyces graminis var. tritici strain R3-111a-1.</title>
        <authorList>
            <consortium name="The Broad Institute Genome Sequencing Platform"/>
            <person name="Ma L.-J."/>
            <person name="Dead R."/>
            <person name="Young S."/>
            <person name="Zeng Q."/>
            <person name="Koehrsen M."/>
            <person name="Alvarado L."/>
            <person name="Berlin A."/>
            <person name="Chapman S.B."/>
            <person name="Chen Z."/>
            <person name="Freedman E."/>
            <person name="Gellesch M."/>
            <person name="Goldberg J."/>
            <person name="Griggs A."/>
            <person name="Gujja S."/>
            <person name="Heilman E.R."/>
            <person name="Heiman D."/>
            <person name="Hepburn T."/>
            <person name="Howarth C."/>
            <person name="Jen D."/>
            <person name="Larson L."/>
            <person name="Mehta T."/>
            <person name="Neiman D."/>
            <person name="Pearson M."/>
            <person name="Roberts A."/>
            <person name="Saif S."/>
            <person name="Shea T."/>
            <person name="Shenoy N."/>
            <person name="Sisk P."/>
            <person name="Stolte C."/>
            <person name="Sykes S."/>
            <person name="Walk T."/>
            <person name="White J."/>
            <person name="Yandava C."/>
            <person name="Haas B."/>
            <person name="Nusbaum C."/>
            <person name="Birren B."/>
        </authorList>
    </citation>
    <scope>NUCLEOTIDE SEQUENCE [LARGE SCALE GENOMIC DNA]</scope>
    <source>
        <strain evidence="13">R3-111a-1</strain>
    </source>
</reference>
<keyword evidence="3" id="KW-0963">Cytoplasm</keyword>
<dbReference type="GO" id="GO:0005737">
    <property type="term" value="C:cytoplasm"/>
    <property type="evidence" value="ECO:0007669"/>
    <property type="project" value="UniProtKB-SubCell"/>
</dbReference>
<dbReference type="PANTHER" id="PTHR33572:SF14">
    <property type="entry name" value="DEVELOPMENTAL AND SECONDARY METABOLISM REGULATOR VEA"/>
    <property type="match status" value="1"/>
</dbReference>
<dbReference type="InterPro" id="IPR021740">
    <property type="entry name" value="Velvet"/>
</dbReference>
<reference evidence="11" key="2">
    <citation type="submission" date="2010-07" db="EMBL/GenBank/DDBJ databases">
        <authorList>
            <consortium name="The Broad Institute Genome Sequencing Platform"/>
            <consortium name="Broad Institute Genome Sequencing Center for Infectious Disease"/>
            <person name="Ma L.-J."/>
            <person name="Dead R."/>
            <person name="Young S."/>
            <person name="Zeng Q."/>
            <person name="Koehrsen M."/>
            <person name="Alvarado L."/>
            <person name="Berlin A."/>
            <person name="Chapman S.B."/>
            <person name="Chen Z."/>
            <person name="Freedman E."/>
            <person name="Gellesch M."/>
            <person name="Goldberg J."/>
            <person name="Griggs A."/>
            <person name="Gujja S."/>
            <person name="Heilman E.R."/>
            <person name="Heiman D."/>
            <person name="Hepburn T."/>
            <person name="Howarth C."/>
            <person name="Jen D."/>
            <person name="Larson L."/>
            <person name="Mehta T."/>
            <person name="Neiman D."/>
            <person name="Pearson M."/>
            <person name="Roberts A."/>
            <person name="Saif S."/>
            <person name="Shea T."/>
            <person name="Shenoy N."/>
            <person name="Sisk P."/>
            <person name="Stolte C."/>
            <person name="Sykes S."/>
            <person name="Walk T."/>
            <person name="White J."/>
            <person name="Yandava C."/>
            <person name="Haas B."/>
            <person name="Nusbaum C."/>
            <person name="Birren B."/>
        </authorList>
    </citation>
    <scope>NUCLEOTIDE SEQUENCE</scope>
    <source>
        <strain evidence="11">R3-111a-1</strain>
    </source>
</reference>